<sequence>MMYFQPIEEYQIGEEYYKQYYVINIWLSLLQNIKYLSTTGQSTNFVLTIDLMSKKRETRIFNLKRSNYNIIIK</sequence>
<protein>
    <submittedName>
        <fullName evidence="1">Uncharacterized protein</fullName>
    </submittedName>
</protein>
<dbReference type="AlphaFoldDB" id="A0A8S1WFY5"/>
<dbReference type="EMBL" id="CAJJDO010000091">
    <property type="protein sequence ID" value="CAD8188213.1"/>
    <property type="molecule type" value="Genomic_DNA"/>
</dbReference>
<reference evidence="1" key="1">
    <citation type="submission" date="2021-01" db="EMBL/GenBank/DDBJ databases">
        <authorList>
            <consortium name="Genoscope - CEA"/>
            <person name="William W."/>
        </authorList>
    </citation>
    <scope>NUCLEOTIDE SEQUENCE</scope>
</reference>
<gene>
    <name evidence="1" type="ORF">PPENT_87.1.T0910024</name>
</gene>
<accession>A0A8S1WFY5</accession>
<organism evidence="1 2">
    <name type="scientific">Paramecium pentaurelia</name>
    <dbReference type="NCBI Taxonomy" id="43138"/>
    <lineage>
        <taxon>Eukaryota</taxon>
        <taxon>Sar</taxon>
        <taxon>Alveolata</taxon>
        <taxon>Ciliophora</taxon>
        <taxon>Intramacronucleata</taxon>
        <taxon>Oligohymenophorea</taxon>
        <taxon>Peniculida</taxon>
        <taxon>Parameciidae</taxon>
        <taxon>Paramecium</taxon>
    </lineage>
</organism>
<name>A0A8S1WFY5_9CILI</name>
<proteinExistence type="predicted"/>
<evidence type="ECO:0000313" key="2">
    <source>
        <dbReference type="Proteomes" id="UP000689195"/>
    </source>
</evidence>
<keyword evidence="2" id="KW-1185">Reference proteome</keyword>
<evidence type="ECO:0000313" key="1">
    <source>
        <dbReference type="EMBL" id="CAD8188213.1"/>
    </source>
</evidence>
<dbReference type="Proteomes" id="UP000689195">
    <property type="component" value="Unassembled WGS sequence"/>
</dbReference>
<comment type="caution">
    <text evidence="1">The sequence shown here is derived from an EMBL/GenBank/DDBJ whole genome shotgun (WGS) entry which is preliminary data.</text>
</comment>